<dbReference type="PANTHER" id="PTHR38834:SF3">
    <property type="entry name" value="SOLUTE-BINDING PROTEIN FAMILY 3_N-TERMINAL DOMAIN-CONTAINING PROTEIN"/>
    <property type="match status" value="1"/>
</dbReference>
<dbReference type="Gene3D" id="3.40.190.10">
    <property type="entry name" value="Periplasmic binding protein-like II"/>
    <property type="match status" value="2"/>
</dbReference>
<reference evidence="2" key="1">
    <citation type="submission" date="2023-09" db="EMBL/GenBank/DDBJ databases">
        <title>Paucibacter sp. APW11 Genome sequencing and assembly.</title>
        <authorList>
            <person name="Kim I."/>
        </authorList>
    </citation>
    <scope>NUCLEOTIDE SEQUENCE</scope>
    <source>
        <strain evidence="2">APW11</strain>
    </source>
</reference>
<proteinExistence type="predicted"/>
<dbReference type="EMBL" id="JAVXZY010000007">
    <property type="protein sequence ID" value="MDT9000871.1"/>
    <property type="molecule type" value="Genomic_DNA"/>
</dbReference>
<gene>
    <name evidence="2" type="ORF">RQP53_16465</name>
</gene>
<keyword evidence="1" id="KW-0732">Signal</keyword>
<dbReference type="SUPFAM" id="SSF53850">
    <property type="entry name" value="Periplasmic binding protein-like II"/>
    <property type="match status" value="1"/>
</dbReference>
<evidence type="ECO:0000256" key="1">
    <source>
        <dbReference type="SAM" id="SignalP"/>
    </source>
</evidence>
<dbReference type="PANTHER" id="PTHR38834">
    <property type="entry name" value="PERIPLASMIC SUBSTRATE BINDING PROTEIN FAMILY 3"/>
    <property type="match status" value="1"/>
</dbReference>
<organism evidence="2 3">
    <name type="scientific">Roseateles aquae</name>
    <dbReference type="NCBI Taxonomy" id="3077235"/>
    <lineage>
        <taxon>Bacteria</taxon>
        <taxon>Pseudomonadati</taxon>
        <taxon>Pseudomonadota</taxon>
        <taxon>Betaproteobacteria</taxon>
        <taxon>Burkholderiales</taxon>
        <taxon>Sphaerotilaceae</taxon>
        <taxon>Roseateles</taxon>
    </lineage>
</organism>
<dbReference type="RefSeq" id="WP_315651759.1">
    <property type="nucleotide sequence ID" value="NZ_JAVXZY010000007.1"/>
</dbReference>
<dbReference type="Proteomes" id="UP001246372">
    <property type="component" value="Unassembled WGS sequence"/>
</dbReference>
<comment type="caution">
    <text evidence="2">The sequence shown here is derived from an EMBL/GenBank/DDBJ whole genome shotgun (WGS) entry which is preliminary data.</text>
</comment>
<accession>A0ABU3PG10</accession>
<sequence length="249" mass="27643">MTPQRPAARRALLLAALAQLAGPLRAEDAGLRLVSADFPPLLSASDKQGGPLGELLQKLGEQAGFNLKPEFYPFARALLLARNGPGVLMAPVGRTPDRETQYRWLLPLYTQRYHLLSRHDRWPSPPPLAELRYRKVLVLRGSISTQSLRRQGFQNIREESNYETILRRLDEGSADLAYGSQIVIHGALHSSGRHEGDYQLGQSFDSTEVWLVGSPDVSDVQAQALQAAMERLRADGSLQQFLNKIGLAR</sequence>
<name>A0ABU3PG10_9BURK</name>
<protein>
    <submittedName>
        <fullName evidence="2">Transporter substrate-binding domain-containing protein</fullName>
    </submittedName>
</protein>
<feature type="signal peptide" evidence="1">
    <location>
        <begin position="1"/>
        <end position="26"/>
    </location>
</feature>
<evidence type="ECO:0000313" key="3">
    <source>
        <dbReference type="Proteomes" id="UP001246372"/>
    </source>
</evidence>
<keyword evidence="3" id="KW-1185">Reference proteome</keyword>
<evidence type="ECO:0000313" key="2">
    <source>
        <dbReference type="EMBL" id="MDT9000871.1"/>
    </source>
</evidence>
<feature type="chain" id="PRO_5047415562" evidence="1">
    <location>
        <begin position="27"/>
        <end position="249"/>
    </location>
</feature>